<gene>
    <name evidence="1" type="ORF">GCM10023143_31170</name>
</gene>
<evidence type="ECO:0000313" key="1">
    <source>
        <dbReference type="EMBL" id="GAA4318410.1"/>
    </source>
</evidence>
<protein>
    <submittedName>
        <fullName evidence="1">Uncharacterized protein</fullName>
    </submittedName>
</protein>
<comment type="caution">
    <text evidence="1">The sequence shown here is derived from an EMBL/GenBank/DDBJ whole genome shotgun (WGS) entry which is preliminary data.</text>
</comment>
<evidence type="ECO:0000313" key="2">
    <source>
        <dbReference type="Proteomes" id="UP001501207"/>
    </source>
</evidence>
<organism evidence="1 2">
    <name type="scientific">Compostibacter hankyongensis</name>
    <dbReference type="NCBI Taxonomy" id="1007089"/>
    <lineage>
        <taxon>Bacteria</taxon>
        <taxon>Pseudomonadati</taxon>
        <taxon>Bacteroidota</taxon>
        <taxon>Chitinophagia</taxon>
        <taxon>Chitinophagales</taxon>
        <taxon>Chitinophagaceae</taxon>
        <taxon>Compostibacter</taxon>
    </lineage>
</organism>
<dbReference type="Proteomes" id="UP001501207">
    <property type="component" value="Unassembled WGS sequence"/>
</dbReference>
<name>A0ABP8G730_9BACT</name>
<accession>A0ABP8G730</accession>
<keyword evidence="2" id="KW-1185">Reference proteome</keyword>
<dbReference type="EMBL" id="BAABFN010000021">
    <property type="protein sequence ID" value="GAA4318410.1"/>
    <property type="molecule type" value="Genomic_DNA"/>
</dbReference>
<dbReference type="RefSeq" id="WP_344981053.1">
    <property type="nucleotide sequence ID" value="NZ_BAABFN010000021.1"/>
</dbReference>
<sequence length="155" mass="17447">MQALSGNTLKAIYVSGIVLTYFTLISCKKASSQDPVKTTPEGSWILSQKGHTDVYQTDGKWIWTNVNASEAYRVVFTNDSIVISYDTDPPTKGTYHYTDSSFKVILHPEDTMDVISDTKINMAKFSDGYVYFYYMAGDEGGKALKFTFLNENNNR</sequence>
<reference evidence="2" key="1">
    <citation type="journal article" date="2019" name="Int. J. Syst. Evol. Microbiol.">
        <title>The Global Catalogue of Microorganisms (GCM) 10K type strain sequencing project: providing services to taxonomists for standard genome sequencing and annotation.</title>
        <authorList>
            <consortium name="The Broad Institute Genomics Platform"/>
            <consortium name="The Broad Institute Genome Sequencing Center for Infectious Disease"/>
            <person name="Wu L."/>
            <person name="Ma J."/>
        </authorList>
    </citation>
    <scope>NUCLEOTIDE SEQUENCE [LARGE SCALE GENOMIC DNA]</scope>
    <source>
        <strain evidence="2">JCM 17664</strain>
    </source>
</reference>
<proteinExistence type="predicted"/>